<dbReference type="NCBIfam" id="TIGR00406">
    <property type="entry name" value="prmA"/>
    <property type="match status" value="1"/>
</dbReference>
<dbReference type="HOGENOM" id="CLU_049382_4_1_4"/>
<sequence>MRDIKILADERSAEALADALMDAGVLSASLEDADADRPDEQPLYGEPGLEPEQCAWPRSIVSLLVEDDFDLDAALQDAVAAVGCKMPEVLGNEDVPDQDWVRITQAQFQPVRVSDRLWIVPTWHDVPSTDAVNVRLDPGVAFGTGSHPTTHLCLQWLDEHVGAEDEILDYGCGTGILAIAAKLLGAKRVLGTDIDPQAVDAAVENARMNGTEAEFYLPNAMPQGDFDIVVANILANPLKLLAPALIGRVRRGGRLVLSGVLKTQAEEVISHYMSLEPGLTLAVWKTEGDWVCIAGELA</sequence>
<dbReference type="InterPro" id="IPR050078">
    <property type="entry name" value="Ribosomal_L11_MeTrfase_PrmA"/>
</dbReference>
<dbReference type="PIRSF" id="PIRSF000401">
    <property type="entry name" value="RPL11_MTase"/>
    <property type="match status" value="1"/>
</dbReference>
<feature type="binding site" evidence="6">
    <location>
        <position position="193"/>
    </location>
    <ligand>
        <name>S-adenosyl-L-methionine</name>
        <dbReference type="ChEBI" id="CHEBI:59789"/>
    </ligand>
</feature>
<dbReference type="PANTHER" id="PTHR43648:SF1">
    <property type="entry name" value="ELECTRON TRANSFER FLAVOPROTEIN BETA SUBUNIT LYSINE METHYLTRANSFERASE"/>
    <property type="match status" value="1"/>
</dbReference>
<evidence type="ECO:0000256" key="3">
    <source>
        <dbReference type="ARBA" id="ARBA00022603"/>
    </source>
</evidence>
<comment type="similarity">
    <text evidence="1 6">Belongs to the methyltransferase superfamily. PrmA family.</text>
</comment>
<keyword evidence="3 6" id="KW-0489">Methyltransferase</keyword>
<dbReference type="CDD" id="cd02440">
    <property type="entry name" value="AdoMet_MTases"/>
    <property type="match status" value="1"/>
</dbReference>
<gene>
    <name evidence="6" type="primary">prmA</name>
    <name evidence="7" type="ORF">HMPREF9440_00561</name>
</gene>
<dbReference type="SUPFAM" id="SSF53335">
    <property type="entry name" value="S-adenosyl-L-methionine-dependent methyltransferases"/>
    <property type="match status" value="1"/>
</dbReference>
<dbReference type="STRING" id="762967.HMPREF9440_00561"/>
<evidence type="ECO:0000256" key="1">
    <source>
        <dbReference type="ARBA" id="ARBA00009741"/>
    </source>
</evidence>
<dbReference type="PATRIC" id="fig|762967.3.peg.464"/>
<keyword evidence="7" id="KW-0687">Ribonucleoprotein</keyword>
<comment type="function">
    <text evidence="6">Methylates ribosomal protein L11.</text>
</comment>
<dbReference type="OrthoDB" id="9785995at2"/>
<keyword evidence="5 6" id="KW-0949">S-adenosyl-L-methionine</keyword>
<dbReference type="EMBL" id="AFBQ01000064">
    <property type="protein sequence ID" value="EHY32071.1"/>
    <property type="molecule type" value="Genomic_DNA"/>
</dbReference>
<dbReference type="AlphaFoldDB" id="H3KCV7"/>
<feature type="binding site" evidence="6">
    <location>
        <position position="150"/>
    </location>
    <ligand>
        <name>S-adenosyl-L-methionine</name>
        <dbReference type="ChEBI" id="CHEBI:59789"/>
    </ligand>
</feature>
<dbReference type="GO" id="GO:0005829">
    <property type="term" value="C:cytosol"/>
    <property type="evidence" value="ECO:0007669"/>
    <property type="project" value="TreeGrafter"/>
</dbReference>
<dbReference type="InterPro" id="IPR029063">
    <property type="entry name" value="SAM-dependent_MTases_sf"/>
</dbReference>
<dbReference type="InterPro" id="IPR004498">
    <property type="entry name" value="Ribosomal_PrmA_MeTrfase"/>
</dbReference>
<evidence type="ECO:0000256" key="2">
    <source>
        <dbReference type="ARBA" id="ARBA00022490"/>
    </source>
</evidence>
<dbReference type="RefSeq" id="WP_008541121.1">
    <property type="nucleotide sequence ID" value="NZ_JH604887.1"/>
</dbReference>
<keyword evidence="7" id="KW-0689">Ribosomal protein</keyword>
<keyword evidence="2 6" id="KW-0963">Cytoplasm</keyword>
<proteinExistence type="inferred from homology"/>
<comment type="subcellular location">
    <subcellularLocation>
        <location evidence="6">Cytoplasm</location>
    </subcellularLocation>
</comment>
<evidence type="ECO:0000256" key="6">
    <source>
        <dbReference type="HAMAP-Rule" id="MF_00735"/>
    </source>
</evidence>
<reference evidence="7 8" key="1">
    <citation type="submission" date="2011-11" db="EMBL/GenBank/DDBJ databases">
        <authorList>
            <person name="Weinstock G."/>
            <person name="Sodergren E."/>
            <person name="Clifton S."/>
            <person name="Fulton L."/>
            <person name="Fulton B."/>
            <person name="Courtney L."/>
            <person name="Fronick C."/>
            <person name="Harrison M."/>
            <person name="Strong C."/>
            <person name="Farmer C."/>
            <person name="Delahaunty K."/>
            <person name="Markovic C."/>
            <person name="Hall O."/>
            <person name="Minx P."/>
            <person name="Tomlinson C."/>
            <person name="Mitreva M."/>
            <person name="Hou S."/>
            <person name="Chen J."/>
            <person name="Wollam A."/>
            <person name="Pepin K.H."/>
            <person name="Johnson M."/>
            <person name="Bhonagiri V."/>
            <person name="Zhang X."/>
            <person name="Suruliraj S."/>
            <person name="Warren W."/>
            <person name="Chinwalla A."/>
            <person name="Mardis E.R."/>
            <person name="Wilson R.K."/>
        </authorList>
    </citation>
    <scope>NUCLEOTIDE SEQUENCE [LARGE SCALE GENOMIC DNA]</scope>
    <source>
        <strain evidence="7 8">YIT 11816</strain>
    </source>
</reference>
<comment type="caution">
    <text evidence="7">The sequence shown here is derived from an EMBL/GenBank/DDBJ whole genome shotgun (WGS) entry which is preliminary data.</text>
</comment>
<dbReference type="Pfam" id="PF06325">
    <property type="entry name" value="PrmA"/>
    <property type="match status" value="1"/>
</dbReference>
<keyword evidence="8" id="KW-1185">Reference proteome</keyword>
<protein>
    <recommendedName>
        <fullName evidence="6">Ribosomal protein L11 methyltransferase</fullName>
        <shortName evidence="6">L11 Mtase</shortName>
        <ecNumber evidence="6">2.1.1.-</ecNumber>
    </recommendedName>
</protein>
<dbReference type="GO" id="GO:0032259">
    <property type="term" value="P:methylation"/>
    <property type="evidence" value="ECO:0007669"/>
    <property type="project" value="UniProtKB-KW"/>
</dbReference>
<evidence type="ECO:0000256" key="4">
    <source>
        <dbReference type="ARBA" id="ARBA00022679"/>
    </source>
</evidence>
<evidence type="ECO:0000313" key="8">
    <source>
        <dbReference type="Proteomes" id="UP000004956"/>
    </source>
</evidence>
<accession>H3KCV7</accession>
<dbReference type="PANTHER" id="PTHR43648">
    <property type="entry name" value="ELECTRON TRANSFER FLAVOPROTEIN BETA SUBUNIT LYSINE METHYLTRANSFERASE"/>
    <property type="match status" value="1"/>
</dbReference>
<evidence type="ECO:0000313" key="7">
    <source>
        <dbReference type="EMBL" id="EHY32071.1"/>
    </source>
</evidence>
<feature type="binding site" evidence="6">
    <location>
        <position position="171"/>
    </location>
    <ligand>
        <name>S-adenosyl-L-methionine</name>
        <dbReference type="ChEBI" id="CHEBI:59789"/>
    </ligand>
</feature>
<comment type="catalytic activity">
    <reaction evidence="6">
        <text>L-lysyl-[protein] + 3 S-adenosyl-L-methionine = N(6),N(6),N(6)-trimethyl-L-lysyl-[protein] + 3 S-adenosyl-L-homocysteine + 3 H(+)</text>
        <dbReference type="Rhea" id="RHEA:54192"/>
        <dbReference type="Rhea" id="RHEA-COMP:9752"/>
        <dbReference type="Rhea" id="RHEA-COMP:13826"/>
        <dbReference type="ChEBI" id="CHEBI:15378"/>
        <dbReference type="ChEBI" id="CHEBI:29969"/>
        <dbReference type="ChEBI" id="CHEBI:57856"/>
        <dbReference type="ChEBI" id="CHEBI:59789"/>
        <dbReference type="ChEBI" id="CHEBI:61961"/>
    </reaction>
</comment>
<dbReference type="EC" id="2.1.1.-" evidence="6"/>
<dbReference type="HAMAP" id="MF_00735">
    <property type="entry name" value="Methyltr_PrmA"/>
    <property type="match status" value="1"/>
</dbReference>
<evidence type="ECO:0000256" key="5">
    <source>
        <dbReference type="ARBA" id="ARBA00022691"/>
    </source>
</evidence>
<dbReference type="GO" id="GO:0005840">
    <property type="term" value="C:ribosome"/>
    <property type="evidence" value="ECO:0007669"/>
    <property type="project" value="UniProtKB-KW"/>
</dbReference>
<name>H3KCV7_9BURK</name>
<dbReference type="GO" id="GO:0016279">
    <property type="term" value="F:protein-lysine N-methyltransferase activity"/>
    <property type="evidence" value="ECO:0007669"/>
    <property type="project" value="TreeGrafter"/>
</dbReference>
<dbReference type="Gene3D" id="3.40.50.150">
    <property type="entry name" value="Vaccinia Virus protein VP39"/>
    <property type="match status" value="1"/>
</dbReference>
<dbReference type="Proteomes" id="UP000004956">
    <property type="component" value="Unassembled WGS sequence"/>
</dbReference>
<feature type="binding site" evidence="6">
    <location>
        <position position="232"/>
    </location>
    <ligand>
        <name>S-adenosyl-L-methionine</name>
        <dbReference type="ChEBI" id="CHEBI:59789"/>
    </ligand>
</feature>
<keyword evidence="4 6" id="KW-0808">Transferase</keyword>
<organism evidence="7 8">
    <name type="scientific">Sutterella parvirubra YIT 11816</name>
    <dbReference type="NCBI Taxonomy" id="762967"/>
    <lineage>
        <taxon>Bacteria</taxon>
        <taxon>Pseudomonadati</taxon>
        <taxon>Pseudomonadota</taxon>
        <taxon>Betaproteobacteria</taxon>
        <taxon>Burkholderiales</taxon>
        <taxon>Sutterellaceae</taxon>
        <taxon>Sutterella</taxon>
    </lineage>
</organism>